<name>A0A1X2HBG4_9FUNG</name>
<sequence length="90" mass="9775">MSVGMLFIRLFAAPAPAAAAAAAATGNATWPFLPNAPSLDTMTTCLPDLDFSRFTLQQRYYAYGVYERLINKSPSADGAQNDGLCEYLYQ</sequence>
<evidence type="ECO:0000313" key="2">
    <source>
        <dbReference type="EMBL" id="ORY96051.1"/>
    </source>
</evidence>
<protein>
    <recommendedName>
        <fullName evidence="5">Secreted protein</fullName>
    </recommendedName>
</protein>
<keyword evidence="4" id="KW-1185">Reference proteome</keyword>
<accession>A0A1X2HBG4</accession>
<proteinExistence type="predicted"/>
<feature type="chain" id="PRO_5011905619" description="Secreted protein" evidence="1">
    <location>
        <begin position="20"/>
        <end position="90"/>
    </location>
</feature>
<gene>
    <name evidence="3" type="ORF">BCR42DRAFT_444150</name>
    <name evidence="2" type="ORF">BCR42DRAFT_444796</name>
</gene>
<feature type="signal peptide" evidence="1">
    <location>
        <begin position="1"/>
        <end position="19"/>
    </location>
</feature>
<dbReference type="EMBL" id="MCGE01000074">
    <property type="protein sequence ID" value="ORY96051.1"/>
    <property type="molecule type" value="Genomic_DNA"/>
</dbReference>
<evidence type="ECO:0000313" key="3">
    <source>
        <dbReference type="EMBL" id="ORZ04467.1"/>
    </source>
</evidence>
<reference evidence="2 4" key="1">
    <citation type="submission" date="2016-07" db="EMBL/GenBank/DDBJ databases">
        <title>Pervasive Adenine N6-methylation of Active Genes in Fungi.</title>
        <authorList>
            <consortium name="DOE Joint Genome Institute"/>
            <person name="Mondo S.J."/>
            <person name="Dannebaum R.O."/>
            <person name="Kuo R.C."/>
            <person name="Labutti K."/>
            <person name="Haridas S."/>
            <person name="Kuo A."/>
            <person name="Salamov A."/>
            <person name="Ahrendt S.R."/>
            <person name="Lipzen A."/>
            <person name="Sullivan W."/>
            <person name="Andreopoulos W.B."/>
            <person name="Clum A."/>
            <person name="Lindquist E."/>
            <person name="Daum C."/>
            <person name="Ramamoorthy G.K."/>
            <person name="Gryganskyi A."/>
            <person name="Culley D."/>
            <person name="Magnuson J.K."/>
            <person name="James T.Y."/>
            <person name="O'Malley M.A."/>
            <person name="Stajich J.E."/>
            <person name="Spatafora J.W."/>
            <person name="Visel A."/>
            <person name="Grigoriev I.V."/>
        </authorList>
    </citation>
    <scope>NUCLEOTIDE SEQUENCE [LARGE SCALE GENOMIC DNA]</scope>
    <source>
        <strain evidence="2 4">NRRL 1336</strain>
    </source>
</reference>
<dbReference type="AlphaFoldDB" id="A0A1X2HBG4"/>
<evidence type="ECO:0008006" key="5">
    <source>
        <dbReference type="Google" id="ProtNLM"/>
    </source>
</evidence>
<organism evidence="2 4">
    <name type="scientific">Absidia repens</name>
    <dbReference type="NCBI Taxonomy" id="90262"/>
    <lineage>
        <taxon>Eukaryota</taxon>
        <taxon>Fungi</taxon>
        <taxon>Fungi incertae sedis</taxon>
        <taxon>Mucoromycota</taxon>
        <taxon>Mucoromycotina</taxon>
        <taxon>Mucoromycetes</taxon>
        <taxon>Mucorales</taxon>
        <taxon>Cunninghamellaceae</taxon>
        <taxon>Absidia</taxon>
    </lineage>
</organism>
<dbReference type="Proteomes" id="UP000193560">
    <property type="component" value="Unassembled WGS sequence"/>
</dbReference>
<evidence type="ECO:0000256" key="1">
    <source>
        <dbReference type="SAM" id="SignalP"/>
    </source>
</evidence>
<evidence type="ECO:0000313" key="4">
    <source>
        <dbReference type="Proteomes" id="UP000193560"/>
    </source>
</evidence>
<keyword evidence="1" id="KW-0732">Signal</keyword>
<comment type="caution">
    <text evidence="2">The sequence shown here is derived from an EMBL/GenBank/DDBJ whole genome shotgun (WGS) entry which is preliminary data.</text>
</comment>
<dbReference type="EMBL" id="MCGE01000050">
    <property type="protein sequence ID" value="ORZ04467.1"/>
    <property type="molecule type" value="Genomic_DNA"/>
</dbReference>